<evidence type="ECO:0000256" key="2">
    <source>
        <dbReference type="SAM" id="Phobius"/>
    </source>
</evidence>
<proteinExistence type="predicted"/>
<dbReference type="CDD" id="cd06257">
    <property type="entry name" value="DnaJ"/>
    <property type="match status" value="1"/>
</dbReference>
<feature type="region of interest" description="Disordered" evidence="1">
    <location>
        <begin position="275"/>
        <end position="299"/>
    </location>
</feature>
<dbReference type="VEuPathDB" id="FungiDB:SAPIO_CDS10805"/>
<comment type="caution">
    <text evidence="4">The sequence shown here is derived from an EMBL/GenBank/DDBJ whole genome shotgun (WGS) entry which is preliminary data.</text>
</comment>
<feature type="transmembrane region" description="Helical" evidence="2">
    <location>
        <begin position="253"/>
        <end position="275"/>
    </location>
</feature>
<dbReference type="Pfam" id="PF00226">
    <property type="entry name" value="DnaJ"/>
    <property type="match status" value="1"/>
</dbReference>
<dbReference type="Gene3D" id="1.10.287.110">
    <property type="entry name" value="DnaJ domain"/>
    <property type="match status" value="1"/>
</dbReference>
<dbReference type="InterPro" id="IPR036869">
    <property type="entry name" value="J_dom_sf"/>
</dbReference>
<keyword evidence="2" id="KW-0812">Transmembrane</keyword>
<feature type="compositionally biased region" description="Basic and acidic residues" evidence="1">
    <location>
        <begin position="169"/>
        <end position="178"/>
    </location>
</feature>
<dbReference type="RefSeq" id="XP_016638571.1">
    <property type="nucleotide sequence ID" value="XM_016784346.1"/>
</dbReference>
<dbReference type="InterPro" id="IPR053025">
    <property type="entry name" value="Mito_ATP_Synthase-Asso"/>
</dbReference>
<dbReference type="Proteomes" id="UP000028545">
    <property type="component" value="Unassembled WGS sequence"/>
</dbReference>
<dbReference type="PRINTS" id="PR00625">
    <property type="entry name" value="JDOMAIN"/>
</dbReference>
<keyword evidence="2" id="KW-0472">Membrane</keyword>
<feature type="compositionally biased region" description="Gly residues" evidence="1">
    <location>
        <begin position="187"/>
        <end position="207"/>
    </location>
</feature>
<dbReference type="PANTHER" id="PTHR44873">
    <property type="entry name" value="DNAJ HOMOLOG SUBFAMILY C MEMBER 30, MITOCHONDRIAL"/>
    <property type="match status" value="1"/>
</dbReference>
<dbReference type="AlphaFoldDB" id="A0A084FUL0"/>
<dbReference type="InterPro" id="IPR001623">
    <property type="entry name" value="DnaJ_domain"/>
</dbReference>
<evidence type="ECO:0000313" key="5">
    <source>
        <dbReference type="Proteomes" id="UP000028545"/>
    </source>
</evidence>
<dbReference type="PANTHER" id="PTHR44873:SF1">
    <property type="entry name" value="DNAJ HOMOLOG SUBFAMILY C MEMBER 30, MITOCHONDRIAL"/>
    <property type="match status" value="1"/>
</dbReference>
<reference evidence="4 5" key="1">
    <citation type="journal article" date="2014" name="Genome Announc.">
        <title>Draft genome sequence of the pathogenic fungus Scedosporium apiospermum.</title>
        <authorList>
            <person name="Vandeputte P."/>
            <person name="Ghamrawi S."/>
            <person name="Rechenmann M."/>
            <person name="Iltis A."/>
            <person name="Giraud S."/>
            <person name="Fleury M."/>
            <person name="Thornton C."/>
            <person name="Delhaes L."/>
            <person name="Meyer W."/>
            <person name="Papon N."/>
            <person name="Bouchara J.P."/>
        </authorList>
    </citation>
    <scope>NUCLEOTIDE SEQUENCE [LARGE SCALE GENOMIC DNA]</scope>
    <source>
        <strain evidence="4 5">IHEM 14462</strain>
    </source>
</reference>
<evidence type="ECO:0000259" key="3">
    <source>
        <dbReference type="PROSITE" id="PS50076"/>
    </source>
</evidence>
<feature type="region of interest" description="Disordered" evidence="1">
    <location>
        <begin position="99"/>
        <end position="249"/>
    </location>
</feature>
<organism evidence="4 5">
    <name type="scientific">Pseudallescheria apiosperma</name>
    <name type="common">Scedosporium apiospermum</name>
    <dbReference type="NCBI Taxonomy" id="563466"/>
    <lineage>
        <taxon>Eukaryota</taxon>
        <taxon>Fungi</taxon>
        <taxon>Dikarya</taxon>
        <taxon>Ascomycota</taxon>
        <taxon>Pezizomycotina</taxon>
        <taxon>Sordariomycetes</taxon>
        <taxon>Hypocreomycetidae</taxon>
        <taxon>Microascales</taxon>
        <taxon>Microascaceae</taxon>
        <taxon>Scedosporium</taxon>
    </lineage>
</organism>
<feature type="compositionally biased region" description="Low complexity" evidence="1">
    <location>
        <begin position="127"/>
        <end position="155"/>
    </location>
</feature>
<name>A0A084FUL0_PSEDA</name>
<sequence length="299" mass="31981">MPLCQIPRRAAPISAIGLLPIRRPFATTARRLLAEPLDDKESHYDVLQVPRNASPAEIKRSFYALSKKHHPDHNPSDPHAPRRFIRISEAYSVLSAPGKRAAYDRDARHSHAHVHRSPGHTHTHQYSSGPAGGRPASGLGRRRPPTTSSTRGSFRGPPPSFYGQGGWGEHAEKRRAAHEQSTASGSRTGGGGSSGSGSGSGLGGMGPGQDHFRCDVPHFDNVSHERTHKRQDQRREARRAAEAAPGGGDGSPVVFVIAVGFIIVIASLAPLVFAAGPSEAPRRKPVKRKPPSGDTKQSG</sequence>
<protein>
    <submittedName>
        <fullName evidence="4">DnaJ domain-containing protein</fullName>
    </submittedName>
</protein>
<gene>
    <name evidence="4" type="ORF">SAPIO_CDS10805</name>
</gene>
<evidence type="ECO:0000256" key="1">
    <source>
        <dbReference type="SAM" id="MobiDB-lite"/>
    </source>
</evidence>
<dbReference type="GeneID" id="27720038"/>
<dbReference type="KEGG" id="sapo:SAPIO_CDS10805"/>
<dbReference type="OrthoDB" id="10250354at2759"/>
<keyword evidence="2" id="KW-1133">Transmembrane helix</keyword>
<feature type="domain" description="J" evidence="3">
    <location>
        <begin position="42"/>
        <end position="107"/>
    </location>
</feature>
<dbReference type="SMART" id="SM00271">
    <property type="entry name" value="DnaJ"/>
    <property type="match status" value="1"/>
</dbReference>
<keyword evidence="5" id="KW-1185">Reference proteome</keyword>
<accession>A0A084FUL0</accession>
<dbReference type="PROSITE" id="PS50076">
    <property type="entry name" value="DNAJ_2"/>
    <property type="match status" value="1"/>
</dbReference>
<evidence type="ECO:0000313" key="4">
    <source>
        <dbReference type="EMBL" id="KEZ38772.1"/>
    </source>
</evidence>
<feature type="compositionally biased region" description="Basic and acidic residues" evidence="1">
    <location>
        <begin position="210"/>
        <end position="225"/>
    </location>
</feature>
<dbReference type="SUPFAM" id="SSF46565">
    <property type="entry name" value="Chaperone J-domain"/>
    <property type="match status" value="1"/>
</dbReference>
<dbReference type="EMBL" id="JOWA01000176">
    <property type="protein sequence ID" value="KEZ38772.1"/>
    <property type="molecule type" value="Genomic_DNA"/>
</dbReference>
<feature type="compositionally biased region" description="Basic residues" evidence="1">
    <location>
        <begin position="110"/>
        <end position="123"/>
    </location>
</feature>
<dbReference type="HOGENOM" id="CLU_050546_0_0_1"/>
<dbReference type="OMA" id="ANPGQHP"/>